<proteinExistence type="predicted"/>
<accession>A0A062UBP6</accession>
<organism evidence="1 2">
    <name type="scientific">Hyphomonas beringensis</name>
    <dbReference type="NCBI Taxonomy" id="1280946"/>
    <lineage>
        <taxon>Bacteria</taxon>
        <taxon>Pseudomonadati</taxon>
        <taxon>Pseudomonadota</taxon>
        <taxon>Alphaproteobacteria</taxon>
        <taxon>Hyphomonadales</taxon>
        <taxon>Hyphomonadaceae</taxon>
        <taxon>Hyphomonas</taxon>
    </lineage>
</organism>
<evidence type="ECO:0000313" key="2">
    <source>
        <dbReference type="Proteomes" id="UP000027037"/>
    </source>
</evidence>
<protein>
    <submittedName>
        <fullName evidence="1">Uncharacterized protein</fullName>
    </submittedName>
</protein>
<evidence type="ECO:0000313" key="1">
    <source>
        <dbReference type="EMBL" id="KCZ53570.1"/>
    </source>
</evidence>
<gene>
    <name evidence="1" type="ORF">HY29_17015</name>
</gene>
<dbReference type="AlphaFoldDB" id="A0A062UBP6"/>
<reference evidence="1 2" key="1">
    <citation type="journal article" date="2014" name="Antonie Van Leeuwenhoek">
        <title>Hyphomonas beringensis sp. nov. and Hyphomonas chukchiensis sp. nov., isolated from surface seawater of the Bering Sea and Chukchi Sea.</title>
        <authorList>
            <person name="Li C."/>
            <person name="Lai Q."/>
            <person name="Li G."/>
            <person name="Dong C."/>
            <person name="Wang J."/>
            <person name="Liao Y."/>
            <person name="Shao Z."/>
        </authorList>
    </citation>
    <scope>NUCLEOTIDE SEQUENCE [LARGE SCALE GENOMIC DNA]</scope>
    <source>
        <strain evidence="1 2">25B14_1</strain>
    </source>
</reference>
<dbReference type="Proteomes" id="UP000027037">
    <property type="component" value="Unassembled WGS sequence"/>
</dbReference>
<dbReference type="EMBL" id="AWFF01000052">
    <property type="protein sequence ID" value="KCZ53570.1"/>
    <property type="molecule type" value="Genomic_DNA"/>
</dbReference>
<comment type="caution">
    <text evidence="1">The sequence shown here is derived from an EMBL/GenBank/DDBJ whole genome shotgun (WGS) entry which is preliminary data.</text>
</comment>
<name>A0A062UBP6_9PROT</name>
<dbReference type="STRING" id="1280946.HY29_17015"/>
<sequence>MGLLLLTTHRDRETGHQFAFGKAAMDTAQGDRRPKASSIREFRKVVSGGCCQTNSNPSPLFADLQVFGDEKVAPFAKSGVT</sequence>
<keyword evidence="2" id="KW-1185">Reference proteome</keyword>